<dbReference type="EMBL" id="LWSA01000214">
    <property type="protein sequence ID" value="OCX70010.1"/>
    <property type="molecule type" value="Genomic_DNA"/>
</dbReference>
<sequence length="762" mass="83482">MKLNASNTPVVLSGMADTVTGFKIEANAKAFRALSSTLYKDQIGSVLREIVCNGMDANKMSGSTIPVEVKLPNPVNPTFYVRDTGPGLSEEDVKSLYTTYFASTKDQSNDQIGAFGLGSKSPFAYTDSFTVVSAHGGMKKTYAAFLSEAGDPSILKVTEEPVSADWEHGLEIGFPVKPKDFAEFEQKALTQLEWLDPLPTLRGVVLKLEKPALAWSFGAFSQRQSANNASLSVVMGGVAYSLNSSDVTSLSAYLEEKGCLHARNLCLTVPLGSAEVALSREGLSMTEYTLQSLSKIIKDNINLLREQLATEEALLQAGRSFAETRAALAVNDLIPAAMALIGWGHRCHNPNNTTPAILPAAKLAIRVSELYHYLLSNHGLVIETFLSRKPTQRGFILEQGTGTQALFGQIWDELVWVINDKDYPEASVRDRVRQIMVSDLDKRMVIVFSCSCGENPALARVVGVPMLRLSEVALPKKGSASIGIRPEFGQTALLADRKKLDMRVNHDPLAWGRVEVTPPGPLPELEEGQVGYVVRIDLSRVSNYSSVAANIDKALNGLNSALRRIGAPEADSVYAIHRKTDLKKALALGYRDLSEVLRKSVDTVAKNLATAPVRQSLMTVRANEYPLARFLPYNGPSILLRVLGQFPEAAEILGNTWILRDLRKLYQPDFVQTQEDYICLYNLIRGLSGEIDFSVRANAEKPSESIWPEQEALFQKLDLPELLALGTVIPDHDIPSKARTILEFLKLLRLKPEPTTVLAAVA</sequence>
<proteinExistence type="predicted"/>
<evidence type="ECO:0000313" key="1">
    <source>
        <dbReference type="EMBL" id="OCX70010.1"/>
    </source>
</evidence>
<evidence type="ECO:0000313" key="2">
    <source>
        <dbReference type="Proteomes" id="UP000094893"/>
    </source>
</evidence>
<reference evidence="1 2" key="1">
    <citation type="journal article" date="2016" name="Int. J. Mol. Sci.">
        <title>Comparative genomics of the extreme acidophile Acidithiobacillus thiooxidans reveals intraspecific divergence and niche adaptation.</title>
        <authorList>
            <person name="Zhang X."/>
            <person name="Feng X."/>
            <person name="Tao J."/>
            <person name="Ma L."/>
            <person name="Xiao Y."/>
            <person name="Liang Y."/>
            <person name="Liu X."/>
            <person name="Yin H."/>
        </authorList>
    </citation>
    <scope>NUCLEOTIDE SEQUENCE [LARGE SCALE GENOMIC DNA]</scope>
    <source>
        <strain evidence="1 2">A02</strain>
    </source>
</reference>
<dbReference type="Proteomes" id="UP000094893">
    <property type="component" value="Unassembled WGS sequence"/>
</dbReference>
<gene>
    <name evidence="1" type="ORF">A6P07_15535</name>
</gene>
<protein>
    <submittedName>
        <fullName evidence="1">Uncharacterized protein</fullName>
    </submittedName>
</protein>
<dbReference type="AlphaFoldDB" id="A0A1C2I232"/>
<dbReference type="Gene3D" id="3.30.565.10">
    <property type="entry name" value="Histidine kinase-like ATPase, C-terminal domain"/>
    <property type="match status" value="1"/>
</dbReference>
<dbReference type="InterPro" id="IPR036890">
    <property type="entry name" value="HATPase_C_sf"/>
</dbReference>
<comment type="caution">
    <text evidence="1">The sequence shown here is derived from an EMBL/GenBank/DDBJ whole genome shotgun (WGS) entry which is preliminary data.</text>
</comment>
<dbReference type="Pfam" id="PF13589">
    <property type="entry name" value="HATPase_c_3"/>
    <property type="match status" value="1"/>
</dbReference>
<dbReference type="RefSeq" id="WP_024892447.1">
    <property type="nucleotide sequence ID" value="NZ_JMEB01000106.1"/>
</dbReference>
<dbReference type="SUPFAM" id="SSF55874">
    <property type="entry name" value="ATPase domain of HSP90 chaperone/DNA topoisomerase II/histidine kinase"/>
    <property type="match status" value="1"/>
</dbReference>
<name>A0A1C2I232_ACITH</name>
<accession>A0A1C2I232</accession>
<organism evidence="1 2">
    <name type="scientific">Acidithiobacillus thiooxidans</name>
    <name type="common">Thiobacillus thiooxidans</name>
    <dbReference type="NCBI Taxonomy" id="930"/>
    <lineage>
        <taxon>Bacteria</taxon>
        <taxon>Pseudomonadati</taxon>
        <taxon>Pseudomonadota</taxon>
        <taxon>Acidithiobacillia</taxon>
        <taxon>Acidithiobacillales</taxon>
        <taxon>Acidithiobacillaceae</taxon>
        <taxon>Acidithiobacillus</taxon>
    </lineage>
</organism>